<evidence type="ECO:0000256" key="5">
    <source>
        <dbReference type="ARBA" id="ARBA00023002"/>
    </source>
</evidence>
<dbReference type="Pfam" id="PF23297">
    <property type="entry name" value="ACP_SdgA_C"/>
    <property type="match status" value="1"/>
</dbReference>
<proteinExistence type="inferred from homology"/>
<dbReference type="CDD" id="cd00833">
    <property type="entry name" value="PKS"/>
    <property type="match status" value="1"/>
</dbReference>
<dbReference type="SMART" id="SM00829">
    <property type="entry name" value="PKS_ER"/>
    <property type="match status" value="1"/>
</dbReference>
<dbReference type="InterPro" id="IPR016035">
    <property type="entry name" value="Acyl_Trfase/lysoPLipase"/>
</dbReference>
<dbReference type="GO" id="GO:0031177">
    <property type="term" value="F:phosphopantetheine binding"/>
    <property type="evidence" value="ECO:0007669"/>
    <property type="project" value="InterPro"/>
</dbReference>
<keyword evidence="5" id="KW-0560">Oxidoreductase</keyword>
<evidence type="ECO:0000256" key="6">
    <source>
        <dbReference type="ARBA" id="ARBA00023268"/>
    </source>
</evidence>
<feature type="region of interest" description="Disordered" evidence="10">
    <location>
        <begin position="2187"/>
        <end position="2221"/>
    </location>
</feature>
<feature type="compositionally biased region" description="Polar residues" evidence="10">
    <location>
        <begin position="2204"/>
        <end position="2221"/>
    </location>
</feature>
<dbReference type="GO" id="GO:0044550">
    <property type="term" value="P:secondary metabolite biosynthetic process"/>
    <property type="evidence" value="ECO:0007669"/>
    <property type="project" value="TreeGrafter"/>
</dbReference>
<keyword evidence="7" id="KW-0012">Acyltransferase</keyword>
<dbReference type="SMART" id="SM00827">
    <property type="entry name" value="PKS_AT"/>
    <property type="match status" value="1"/>
</dbReference>
<dbReference type="InterPro" id="IPR036291">
    <property type="entry name" value="NAD(P)-bd_dom_sf"/>
</dbReference>
<dbReference type="GeneID" id="63843199"/>
<dbReference type="SUPFAM" id="SSF52777">
    <property type="entry name" value="CoA-dependent acyltransferases"/>
    <property type="match status" value="1"/>
</dbReference>
<accession>A0A9P5CT79</accession>
<dbReference type="InterPro" id="IPR049900">
    <property type="entry name" value="PKS_mFAS_DH"/>
</dbReference>
<dbReference type="RefSeq" id="XP_040780343.1">
    <property type="nucleotide sequence ID" value="XM_040926070.1"/>
</dbReference>
<dbReference type="PANTHER" id="PTHR43775:SF22">
    <property type="entry name" value="SYNTHASE, PUTATIVE (JCVI)-RELATED"/>
    <property type="match status" value="1"/>
</dbReference>
<keyword evidence="3" id="KW-0597">Phosphoprotein</keyword>
<dbReference type="GO" id="GO:0006633">
    <property type="term" value="P:fatty acid biosynthetic process"/>
    <property type="evidence" value="ECO:0007669"/>
    <property type="project" value="TreeGrafter"/>
</dbReference>
<dbReference type="EMBL" id="MU032345">
    <property type="protein sequence ID" value="KAF3769382.1"/>
    <property type="molecule type" value="Genomic_DNA"/>
</dbReference>
<gene>
    <name evidence="14" type="ORF">M406DRAFT_85893</name>
</gene>
<dbReference type="Pfam" id="PF16197">
    <property type="entry name" value="KAsynt_C_assoc"/>
    <property type="match status" value="1"/>
</dbReference>
<feature type="domain" description="PKS/mFAS DH" evidence="13">
    <location>
        <begin position="940"/>
        <end position="1254"/>
    </location>
</feature>
<dbReference type="Gene3D" id="1.10.1200.10">
    <property type="entry name" value="ACP-like"/>
    <property type="match status" value="1"/>
</dbReference>
<dbReference type="InterPro" id="IPR036736">
    <property type="entry name" value="ACP-like_sf"/>
</dbReference>
<feature type="active site" description="Proton acceptor" evidence="8">
    <location>
        <position position="2504"/>
    </location>
</feature>
<dbReference type="InterPro" id="IPR001227">
    <property type="entry name" value="Ac_transferase_dom_sf"/>
</dbReference>
<dbReference type="InterPro" id="IPR009081">
    <property type="entry name" value="PP-bd_ACP"/>
</dbReference>
<dbReference type="PROSITE" id="PS00440">
    <property type="entry name" value="ACYLTRANSF_C_2"/>
    <property type="match status" value="1"/>
</dbReference>
<dbReference type="SMART" id="SM00825">
    <property type="entry name" value="PKS_KS"/>
    <property type="match status" value="1"/>
</dbReference>
<dbReference type="Pfam" id="PF00109">
    <property type="entry name" value="ketoacyl-synt"/>
    <property type="match status" value="1"/>
</dbReference>
<evidence type="ECO:0000256" key="8">
    <source>
        <dbReference type="PIRSR" id="PIRSR600542-1"/>
    </source>
</evidence>
<evidence type="ECO:0008006" key="16">
    <source>
        <dbReference type="Google" id="ProtNLM"/>
    </source>
</evidence>
<dbReference type="InterPro" id="IPR049551">
    <property type="entry name" value="PKS_DH_C"/>
</dbReference>
<keyword evidence="6" id="KW-0511">Multifunctional enzyme</keyword>
<comment type="caution">
    <text evidence="14">The sequence shown here is derived from an EMBL/GenBank/DDBJ whole genome shotgun (WGS) entry which is preliminary data.</text>
</comment>
<evidence type="ECO:0000256" key="10">
    <source>
        <dbReference type="SAM" id="MobiDB-lite"/>
    </source>
</evidence>
<dbReference type="SMART" id="SM00826">
    <property type="entry name" value="PKS_DH"/>
    <property type="match status" value="1"/>
</dbReference>
<feature type="region of interest" description="Disordered" evidence="10">
    <location>
        <begin position="2065"/>
        <end position="2088"/>
    </location>
</feature>
<evidence type="ECO:0000259" key="12">
    <source>
        <dbReference type="PROSITE" id="PS52004"/>
    </source>
</evidence>
<dbReference type="InterPro" id="IPR032821">
    <property type="entry name" value="PKS_assoc"/>
</dbReference>
<dbReference type="Pfam" id="PF21089">
    <property type="entry name" value="PKS_DH_N"/>
    <property type="match status" value="1"/>
</dbReference>
<keyword evidence="4" id="KW-0808">Transferase</keyword>
<evidence type="ECO:0000313" key="14">
    <source>
        <dbReference type="EMBL" id="KAF3769382.1"/>
    </source>
</evidence>
<dbReference type="PROSITE" id="PS52004">
    <property type="entry name" value="KS3_2"/>
    <property type="match status" value="1"/>
</dbReference>
<dbReference type="PANTHER" id="PTHR43775">
    <property type="entry name" value="FATTY ACID SYNTHASE"/>
    <property type="match status" value="1"/>
</dbReference>
<dbReference type="Gene3D" id="3.40.50.720">
    <property type="entry name" value="NAD(P)-binding Rossmann-like Domain"/>
    <property type="match status" value="1"/>
</dbReference>
<dbReference type="InterPro" id="IPR020843">
    <property type="entry name" value="ER"/>
</dbReference>
<reference evidence="14" key="1">
    <citation type="journal article" date="2020" name="Phytopathology">
        <title>Genome sequence of the chestnut blight fungus Cryphonectria parasitica EP155: A fundamental resource for an archetypical invasive plant pathogen.</title>
        <authorList>
            <person name="Crouch J.A."/>
            <person name="Dawe A."/>
            <person name="Aerts A."/>
            <person name="Barry K."/>
            <person name="Churchill A.C.L."/>
            <person name="Grimwood J."/>
            <person name="Hillman B."/>
            <person name="Milgroom M.G."/>
            <person name="Pangilinan J."/>
            <person name="Smith M."/>
            <person name="Salamov A."/>
            <person name="Schmutz J."/>
            <person name="Yadav J."/>
            <person name="Grigoriev I.V."/>
            <person name="Nuss D."/>
        </authorList>
    </citation>
    <scope>NUCLEOTIDE SEQUENCE</scope>
    <source>
        <strain evidence="14">EP155</strain>
    </source>
</reference>
<dbReference type="Pfam" id="PF14765">
    <property type="entry name" value="PS-DH"/>
    <property type="match status" value="1"/>
</dbReference>
<dbReference type="GO" id="GO:0004312">
    <property type="term" value="F:fatty acid synthase activity"/>
    <property type="evidence" value="ECO:0007669"/>
    <property type="project" value="TreeGrafter"/>
</dbReference>
<dbReference type="OrthoDB" id="329835at2759"/>
<evidence type="ECO:0000256" key="9">
    <source>
        <dbReference type="PROSITE-ProRule" id="PRU01363"/>
    </source>
</evidence>
<dbReference type="PROSITE" id="PS52019">
    <property type="entry name" value="PKS_MFAS_DH"/>
    <property type="match status" value="1"/>
</dbReference>
<dbReference type="Pfam" id="PF08659">
    <property type="entry name" value="KR"/>
    <property type="match status" value="1"/>
</dbReference>
<evidence type="ECO:0000256" key="1">
    <source>
        <dbReference type="ARBA" id="ARBA00005232"/>
    </source>
</evidence>
<dbReference type="GO" id="GO:0016491">
    <property type="term" value="F:oxidoreductase activity"/>
    <property type="evidence" value="ECO:0007669"/>
    <property type="project" value="UniProtKB-KW"/>
</dbReference>
<dbReference type="Pfam" id="PF00755">
    <property type="entry name" value="Carn_acyltransf"/>
    <property type="match status" value="1"/>
</dbReference>
<evidence type="ECO:0000256" key="4">
    <source>
        <dbReference type="ARBA" id="ARBA00022679"/>
    </source>
</evidence>
<feature type="region of interest" description="C-terminal hotdog fold" evidence="9">
    <location>
        <begin position="1095"/>
        <end position="1254"/>
    </location>
</feature>
<comment type="similarity">
    <text evidence="1">Belongs to the carnitine/choline acetyltransferase family.</text>
</comment>
<dbReference type="Gene3D" id="3.30.559.10">
    <property type="entry name" value="Chloramphenicol acetyltransferase-like domain"/>
    <property type="match status" value="1"/>
</dbReference>
<dbReference type="PROSITE" id="PS00012">
    <property type="entry name" value="PHOSPHOPANTETHEINE"/>
    <property type="match status" value="1"/>
</dbReference>
<keyword evidence="2" id="KW-0596">Phosphopantetheine</keyword>
<dbReference type="SMART" id="SM00822">
    <property type="entry name" value="PKS_KR"/>
    <property type="match status" value="1"/>
</dbReference>
<dbReference type="InterPro" id="IPR014031">
    <property type="entry name" value="Ketoacyl_synth_C"/>
</dbReference>
<sequence>MADPGPPVPIAIVGLSCRLPGGANSPEQLWELLERSGEAWSPVPADRFNEAAFYHPSGDDPNGTNNHRGGHFVDADLEEFDHAFFRLSPQQAAAMDPQQRMLLEMSYEALEDAGWTLELCAGSQIAVYAASFTADFERNLYRDPLNLPVYYLTGVEKAILSNRISHFFDLHGPSMTIDTACSGGLVAVHQACLSLYAGESDAAIVAAANLTMGPDQRIGMSTLHLTSGAGRCFPFDKRGDGYGRGEGGVVLVMKTLDKALRDRDPIRAVIRSTAVNQDGYTPASITYPSATAQEQLIREAYAKAGLSPLDVSYVEAHGTGTRAGDLEELAAIAKVFTSPDIERSTPLHVGSIKGNIGHTENTSGLAGLVKAILMLEHLQIPGTAGLRDLKAGLPTQKLVIPKKLVPWPQDPSSEREKVPRVSINSFGFGGTNAHAILERAPHQCATLAPSLPPKAIHRPFLFTLSANSRESLQSLLKSYHTWLGRPEEALLQDISYTLCCRRSALPWRFSCVASDHESFRDQIEAGLKAPEIQPARKAPVVVFVFTGQGAQWLGMARELLLQDTPSCTFRDSLRASRDMLLDLGADWDLEKELLRPSTEAARLNTAQVSQPATTAIQIALVALLQSFSIKPWAVVGHSSGEIAAAYTAGHLSARQALTLAYHRGFMADAAKAKGLGPGAMLSVGLGEADALPLTRELRRGIASIACVNSPSSVTISGDADAVDEVVSRLAATGSQNRSSHTFYRRLIVDTAYHSHHMQAVADDYRSSLAGLSWDEEARANRKGILFFSSVSGDVKSAGFGPEYWVDNLVSPVRFHDAMQTLARTDSGTQHTVFLEIGPHSALAGPVRQCLTNTERPKLSFDYYSVLQRHLDALTSTLGTAGRLFERNVGVNLKAVSALSMNSSTGVVLPNMPSYIWDHSQKHHFESRISREYRMRREPYHDLLGVRSMDDTSIEPRWRHMIGLNTLPWLGHHLIDSQPVFPGSGYLCMVIEAVRQIHRERHAEHPLEIIALRDVSFLRGLVVPNIQGQRTEVQLSLTPQPDTLLAFDFRITAEWDGEWREHCRGTVEGKLATAEYGGEGMESAQLGRLALADPSDLLLEDTSVDTEELYRELRESGNTYGATFASIQSYILKADASSATATVRIPNTAAFMPAQHQQPHLIHPATLDTVLHTSLPMALQHLGRASIMPVHIQEILLCASPATPREPGSTLDVLTAMRSSRFHTAVSDISVTAHGEAVLSASGIELRSLASRSDRGVEDAGGSVHADALDSLVVVARPRATGQELLKWPLGIRLLTRRHDDAEQKWLVDLAGQLRERFGPVSQESLHARTTWPTANSDEQSTSQCFVVVEDPMKPILSDPDCFGAVVSLLKQPGRTIIWLSPDEPLPMHQITGVARTAHAELEMLRLTTLHVAPDLLYADHESICSRLLDVLARVLVSEGADQEREYRVNKAGTVLVPRLLPEYSLNRAVREDATALTGVASRRFLDDSRTFAILSGGDAAPTLHAPHATQSHVFQEIERRPLQLADNQVEFETEAFALSEDGLRASHHNTYAGIITRTGATVHGLAPGDRIVAVGERIGANRLVVPRTKAGRLPPGISPSLGSTMILHAIAASHALRQLARLPRKGNVLIHGALTAVGRATVAVARHLEAIVSVSAASSQEARRMVDELGVAVDRVVVIHRSRSPKNVSVRSVDIIVQAQEGQVPTQILGHLRPFGSVAVLGSQDSRPKKQEDHSRWDIPQNFTVFFCNVLELLRECPEVLDSDLVAQAAAALCYLPVTGFDYCVRPVKHMAKALRLIEAGTCATVAVTADADAVIPVAMCHETQASAWSTRGASYLVSGGLGDLGRRLLFLMARRGAKHLITLSRRSIGVEDHSRLQAELRNISKDCNLYCVTCDITDYDSLGQAAARINQLGIPPVRGVIQSAADLTLDSMTYEDFLLATCVKVQGTIALERTFESPHLDFFIMLSSAVNILGSSGQANYNAGNSVQDALAYARRGRRCRYMSLSPGWIEDAAFTVDLSRYLDHALSAADGEPRPTQAVIGFDAASLSTATTHNGTLHSPLFSHVRGPPPSTAAGQISVSSPTDPAPSFTQALASGDPSLAADIAAAAVAGQLARLISVDARRIDVHKTSVLDLGVDSLISIELRNWVMREFDATLQSSEILMEQTMHGLAERIVARTALAAAASPSTGLESTQDTDEKRSFVTTLSGTTSPSTNLPRPSLQDLLSSFAASRAAVDSPEEQAITNDAIRQLINEHGESIQRALHDTPENLLDEAYERQIYLARREPLQDYSTFYLAHPVATTPHTQVDRATLLTTAATSFARRLALGELPPDELHGAPLDPEARRWLFHATRRPGLEVDHMERHPPSYSIVVLRRGHAFQMTLPGVEEALQPSAVRAAYEAIIDASNEPTPAVGALTADDRPSWARARAQLELDSTRADALAAIDRCAFVVCLDDEAPSTSGERHMQFLLNGPKAHLSNRWLDKPLQLVVAANGCSAGVYEHSKLDGMDARLLHHHLTESVLAHQTHEEVQPDLAGPEPQPAHCQVRELAWTPTDQTLLQQIDRIRLRGPSSYGTVDHRSVEIEAMGFERLRTHRAAPNATAHLAALLAVRIVDSCDGSREVLRPAWEIVSLAPFSCGRIDWVQTVTPAVRAFLEAA</sequence>
<dbReference type="InterPro" id="IPR050091">
    <property type="entry name" value="PKS_NRPS_Biosynth_Enz"/>
</dbReference>
<evidence type="ECO:0000256" key="3">
    <source>
        <dbReference type="ARBA" id="ARBA00022553"/>
    </source>
</evidence>
<protein>
    <recommendedName>
        <fullName evidence="16">Carrier domain-containing protein</fullName>
    </recommendedName>
</protein>
<evidence type="ECO:0000256" key="2">
    <source>
        <dbReference type="ARBA" id="ARBA00022450"/>
    </source>
</evidence>
<dbReference type="InterPro" id="IPR013968">
    <property type="entry name" value="PKS_KR"/>
</dbReference>
<dbReference type="PROSITE" id="PS50075">
    <property type="entry name" value="CARRIER"/>
    <property type="match status" value="1"/>
</dbReference>
<dbReference type="InterPro" id="IPR023213">
    <property type="entry name" value="CAT-like_dom_sf"/>
</dbReference>
<dbReference type="SUPFAM" id="SSF55048">
    <property type="entry name" value="Probable ACP-binding domain of malonyl-CoA ACP transacylase"/>
    <property type="match status" value="1"/>
</dbReference>
<feature type="compositionally biased region" description="Polar residues" evidence="10">
    <location>
        <begin position="2075"/>
        <end position="2088"/>
    </location>
</feature>
<evidence type="ECO:0000259" key="11">
    <source>
        <dbReference type="PROSITE" id="PS50075"/>
    </source>
</evidence>
<dbReference type="InterPro" id="IPR000542">
    <property type="entry name" value="Carn_acyl_trans"/>
</dbReference>
<evidence type="ECO:0000256" key="7">
    <source>
        <dbReference type="ARBA" id="ARBA00023315"/>
    </source>
</evidence>
<feature type="active site" description="Proton acceptor; for dehydratase activity" evidence="9">
    <location>
        <position position="972"/>
    </location>
</feature>
<dbReference type="Gene3D" id="3.40.366.10">
    <property type="entry name" value="Malonyl-Coenzyme A Acyl Carrier Protein, domain 2"/>
    <property type="match status" value="1"/>
</dbReference>
<dbReference type="InterPro" id="IPR049552">
    <property type="entry name" value="PKS_DH_N"/>
</dbReference>
<dbReference type="InterPro" id="IPR016039">
    <property type="entry name" value="Thiolase-like"/>
</dbReference>
<dbReference type="InterPro" id="IPR020841">
    <property type="entry name" value="PKS_Beta-ketoAc_synthase_dom"/>
</dbReference>
<feature type="domain" description="Carrier" evidence="11">
    <location>
        <begin position="2101"/>
        <end position="2180"/>
    </location>
</feature>
<feature type="domain" description="Ketosynthase family 3 (KS3)" evidence="12">
    <location>
        <begin position="7"/>
        <end position="439"/>
    </location>
</feature>
<dbReference type="InterPro" id="IPR011032">
    <property type="entry name" value="GroES-like_sf"/>
</dbReference>
<organism evidence="14 15">
    <name type="scientific">Cryphonectria parasitica (strain ATCC 38755 / EP155)</name>
    <dbReference type="NCBI Taxonomy" id="660469"/>
    <lineage>
        <taxon>Eukaryota</taxon>
        <taxon>Fungi</taxon>
        <taxon>Dikarya</taxon>
        <taxon>Ascomycota</taxon>
        <taxon>Pezizomycotina</taxon>
        <taxon>Sordariomycetes</taxon>
        <taxon>Sordariomycetidae</taxon>
        <taxon>Diaporthales</taxon>
        <taxon>Cryphonectriaceae</taxon>
        <taxon>Cryphonectria-Endothia species complex</taxon>
        <taxon>Cryphonectria</taxon>
    </lineage>
</organism>
<evidence type="ECO:0000259" key="13">
    <source>
        <dbReference type="PROSITE" id="PS52019"/>
    </source>
</evidence>
<dbReference type="Proteomes" id="UP000803844">
    <property type="component" value="Unassembled WGS sequence"/>
</dbReference>
<dbReference type="InterPro" id="IPR006162">
    <property type="entry name" value="Ppantetheine_attach_site"/>
</dbReference>
<dbReference type="InterPro" id="IPR016036">
    <property type="entry name" value="Malonyl_transacylase_ACP-bd"/>
</dbReference>
<dbReference type="SUPFAM" id="SSF50129">
    <property type="entry name" value="GroES-like"/>
    <property type="match status" value="1"/>
</dbReference>
<dbReference type="SMART" id="SM00823">
    <property type="entry name" value="PKS_PP"/>
    <property type="match status" value="1"/>
</dbReference>
<dbReference type="InterPro" id="IPR014030">
    <property type="entry name" value="Ketoacyl_synth_N"/>
</dbReference>
<dbReference type="InterPro" id="IPR020807">
    <property type="entry name" value="PKS_DH"/>
</dbReference>
<dbReference type="SUPFAM" id="SSF53901">
    <property type="entry name" value="Thiolase-like"/>
    <property type="match status" value="1"/>
</dbReference>
<dbReference type="SUPFAM" id="SSF52151">
    <property type="entry name" value="FabD/lysophospholipase-like"/>
    <property type="match status" value="1"/>
</dbReference>
<dbReference type="InterPro" id="IPR039551">
    <property type="entry name" value="Cho/carn_acyl_trans"/>
</dbReference>
<evidence type="ECO:0000313" key="15">
    <source>
        <dbReference type="Proteomes" id="UP000803844"/>
    </source>
</evidence>
<dbReference type="SUPFAM" id="SSF51735">
    <property type="entry name" value="NAD(P)-binding Rossmann-fold domains"/>
    <property type="match status" value="2"/>
</dbReference>
<dbReference type="Gene3D" id="3.40.47.10">
    <property type="match status" value="1"/>
</dbReference>
<dbReference type="InterPro" id="IPR057326">
    <property type="entry name" value="KR_dom"/>
</dbReference>
<dbReference type="Pfam" id="PF02801">
    <property type="entry name" value="Ketoacyl-synt_C"/>
    <property type="match status" value="1"/>
</dbReference>
<dbReference type="Pfam" id="PF00698">
    <property type="entry name" value="Acyl_transf_1"/>
    <property type="match status" value="1"/>
</dbReference>
<dbReference type="InterPro" id="IPR020806">
    <property type="entry name" value="PKS_PP-bd"/>
</dbReference>
<dbReference type="Gene3D" id="3.90.180.10">
    <property type="entry name" value="Medium-chain alcohol dehydrogenases, catalytic domain"/>
    <property type="match status" value="1"/>
</dbReference>
<dbReference type="SUPFAM" id="SSF47336">
    <property type="entry name" value="ACP-like"/>
    <property type="match status" value="1"/>
</dbReference>
<dbReference type="InterPro" id="IPR042104">
    <property type="entry name" value="PKS_dehydratase_sf"/>
</dbReference>
<keyword evidence="15" id="KW-1185">Reference proteome</keyword>
<dbReference type="InterPro" id="IPR014043">
    <property type="entry name" value="Acyl_transferase_dom"/>
</dbReference>
<name>A0A9P5CT79_CRYP1</name>
<dbReference type="Gene3D" id="3.10.129.110">
    <property type="entry name" value="Polyketide synthase dehydratase"/>
    <property type="match status" value="1"/>
</dbReference>
<feature type="region of interest" description="N-terminal hotdog fold" evidence="9">
    <location>
        <begin position="940"/>
        <end position="1073"/>
    </location>
</feature>
<dbReference type="InterPro" id="IPR042231">
    <property type="entry name" value="Cho/carn_acyl_trans_2"/>
</dbReference>
<dbReference type="Gene3D" id="3.30.559.70">
    <property type="entry name" value="Choline/Carnitine o-acyltransferase, domain 2"/>
    <property type="match status" value="1"/>
</dbReference>
<feature type="active site" description="Proton donor; for dehydratase activity" evidence="9">
    <location>
        <position position="1167"/>
    </location>
</feature>
<feature type="non-terminal residue" evidence="14">
    <location>
        <position position="2659"/>
    </location>
</feature>